<sequence>MLAAAGAAALAIWVTTAWLLEVADDAKAGTERARVRVDAVRTGLAAGGGAAAAVGLMLAFRRQRHAELATALGELDAAERRITELYNAAAEQLASAKAPVRLAALYTLRRLANSNPGHRQTVVDIICAYLRMPYEPVGASPGPSDSQRRAARRYHATRTTGAAPAEPSSIDLREELQVRLTAQRILHTHLQPDAQAHWQDVSLDLTGATLTDFTLADCRVRDADFSSATFVGAARLTGASFSGIAGFERASFSSSAWFTGASFSGEARFYKASFSADAWFVGTCFSGGAQFSETFFSGGVSFEKASFSRRGVSLTGAADFVWATFSGYAEFSGASFSGPASFNRAAFSRTVALGDTRFEAGVSLDAATVANRNQSHGLPRGWRIEPAEGTTGLLTRETPSGPASGT</sequence>
<proteinExistence type="predicted"/>
<evidence type="ECO:0000313" key="4">
    <source>
        <dbReference type="Proteomes" id="UP001596380"/>
    </source>
</evidence>
<dbReference type="RefSeq" id="WP_160822866.1">
    <property type="nucleotide sequence ID" value="NZ_JBHSXE010000001.1"/>
</dbReference>
<dbReference type="InterPro" id="IPR001646">
    <property type="entry name" value="5peptide_repeat"/>
</dbReference>
<dbReference type="EMBL" id="JBHSXS010000008">
    <property type="protein sequence ID" value="MFC6881452.1"/>
    <property type="molecule type" value="Genomic_DNA"/>
</dbReference>
<reference evidence="4" key="1">
    <citation type="journal article" date="2019" name="Int. J. Syst. Evol. Microbiol.">
        <title>The Global Catalogue of Microorganisms (GCM) 10K type strain sequencing project: providing services to taxonomists for standard genome sequencing and annotation.</title>
        <authorList>
            <consortium name="The Broad Institute Genomics Platform"/>
            <consortium name="The Broad Institute Genome Sequencing Center for Infectious Disease"/>
            <person name="Wu L."/>
            <person name="Ma J."/>
        </authorList>
    </citation>
    <scope>NUCLEOTIDE SEQUENCE [LARGE SCALE GENOMIC DNA]</scope>
    <source>
        <strain evidence="4">JCM 3369</strain>
    </source>
</reference>
<feature type="region of interest" description="Disordered" evidence="1">
    <location>
        <begin position="138"/>
        <end position="165"/>
    </location>
</feature>
<comment type="caution">
    <text evidence="3">The sequence shown here is derived from an EMBL/GenBank/DDBJ whole genome shotgun (WGS) entry which is preliminary data.</text>
</comment>
<evidence type="ECO:0000256" key="1">
    <source>
        <dbReference type="SAM" id="MobiDB-lite"/>
    </source>
</evidence>
<name>A0ABW2CIR4_9ACTN</name>
<evidence type="ECO:0000256" key="2">
    <source>
        <dbReference type="SAM" id="Phobius"/>
    </source>
</evidence>
<feature type="region of interest" description="Disordered" evidence="1">
    <location>
        <begin position="377"/>
        <end position="406"/>
    </location>
</feature>
<dbReference type="SUPFAM" id="SSF141571">
    <property type="entry name" value="Pentapeptide repeat-like"/>
    <property type="match status" value="1"/>
</dbReference>
<keyword evidence="2" id="KW-1133">Transmembrane helix</keyword>
<dbReference type="Gene3D" id="2.160.20.80">
    <property type="entry name" value="E3 ubiquitin-protein ligase SopA"/>
    <property type="match status" value="1"/>
</dbReference>
<gene>
    <name evidence="3" type="ORF">ACFQKB_16910</name>
</gene>
<dbReference type="Pfam" id="PF13576">
    <property type="entry name" value="Pentapeptide_3"/>
    <property type="match status" value="2"/>
</dbReference>
<feature type="compositionally biased region" description="Polar residues" evidence="1">
    <location>
        <begin position="397"/>
        <end position="406"/>
    </location>
</feature>
<accession>A0ABW2CIR4</accession>
<keyword evidence="2" id="KW-0812">Transmembrane</keyword>
<dbReference type="Proteomes" id="UP001596380">
    <property type="component" value="Unassembled WGS sequence"/>
</dbReference>
<evidence type="ECO:0000313" key="3">
    <source>
        <dbReference type="EMBL" id="MFC6881452.1"/>
    </source>
</evidence>
<keyword evidence="4" id="KW-1185">Reference proteome</keyword>
<feature type="transmembrane region" description="Helical" evidence="2">
    <location>
        <begin position="43"/>
        <end position="60"/>
    </location>
</feature>
<organism evidence="3 4">
    <name type="scientific">Actinomadura yumaensis</name>
    <dbReference type="NCBI Taxonomy" id="111807"/>
    <lineage>
        <taxon>Bacteria</taxon>
        <taxon>Bacillati</taxon>
        <taxon>Actinomycetota</taxon>
        <taxon>Actinomycetes</taxon>
        <taxon>Streptosporangiales</taxon>
        <taxon>Thermomonosporaceae</taxon>
        <taxon>Actinomadura</taxon>
    </lineage>
</organism>
<protein>
    <submittedName>
        <fullName evidence="3">Pentapeptide repeat-containing protein</fullName>
    </submittedName>
</protein>
<keyword evidence="2" id="KW-0472">Membrane</keyword>